<dbReference type="Pfam" id="PF00854">
    <property type="entry name" value="PTR2"/>
    <property type="match status" value="1"/>
</dbReference>
<evidence type="ECO:0000256" key="1">
    <source>
        <dbReference type="ARBA" id="ARBA00004141"/>
    </source>
</evidence>
<evidence type="ECO:0000256" key="3">
    <source>
        <dbReference type="ARBA" id="ARBA00022692"/>
    </source>
</evidence>
<comment type="subcellular location">
    <subcellularLocation>
        <location evidence="1 6">Membrane</location>
        <topology evidence="1 6">Multi-pass membrane protein</topology>
    </subcellularLocation>
</comment>
<feature type="transmembrane region" description="Helical" evidence="7">
    <location>
        <begin position="345"/>
        <end position="365"/>
    </location>
</feature>
<evidence type="ECO:0000313" key="8">
    <source>
        <dbReference type="EMBL" id="EEF50356.1"/>
    </source>
</evidence>
<dbReference type="GO" id="GO:0022857">
    <property type="term" value="F:transmembrane transporter activity"/>
    <property type="evidence" value="ECO:0007669"/>
    <property type="project" value="InterPro"/>
</dbReference>
<proteinExistence type="inferred from homology"/>
<dbReference type="InterPro" id="IPR000109">
    <property type="entry name" value="POT_fam"/>
</dbReference>
<dbReference type="Proteomes" id="UP000008311">
    <property type="component" value="Unassembled WGS sequence"/>
</dbReference>
<keyword evidence="9" id="KW-1185">Reference proteome</keyword>
<organism evidence="8 9">
    <name type="scientific">Ricinus communis</name>
    <name type="common">Castor bean</name>
    <dbReference type="NCBI Taxonomy" id="3988"/>
    <lineage>
        <taxon>Eukaryota</taxon>
        <taxon>Viridiplantae</taxon>
        <taxon>Streptophyta</taxon>
        <taxon>Embryophyta</taxon>
        <taxon>Tracheophyta</taxon>
        <taxon>Spermatophyta</taxon>
        <taxon>Magnoliopsida</taxon>
        <taxon>eudicotyledons</taxon>
        <taxon>Gunneridae</taxon>
        <taxon>Pentapetalae</taxon>
        <taxon>rosids</taxon>
        <taxon>fabids</taxon>
        <taxon>Malpighiales</taxon>
        <taxon>Euphorbiaceae</taxon>
        <taxon>Acalyphoideae</taxon>
        <taxon>Acalypheae</taxon>
        <taxon>Ricinus</taxon>
    </lineage>
</organism>
<dbReference type="PROSITE" id="PS01023">
    <property type="entry name" value="PTR2_2"/>
    <property type="match status" value="1"/>
</dbReference>
<dbReference type="InParanoid" id="B9RD98"/>
<evidence type="ECO:0000256" key="5">
    <source>
        <dbReference type="ARBA" id="ARBA00023136"/>
    </source>
</evidence>
<keyword evidence="5 7" id="KW-0472">Membrane</keyword>
<comment type="similarity">
    <text evidence="2 6">Belongs to the major facilitator superfamily. Proton-dependent oligopeptide transporter (POT/PTR) (TC 2.A.17) family.</text>
</comment>
<keyword evidence="3 6" id="KW-0812">Transmembrane</keyword>
<dbReference type="PANTHER" id="PTHR11654">
    <property type="entry name" value="OLIGOPEPTIDE TRANSPORTER-RELATED"/>
    <property type="match status" value="1"/>
</dbReference>
<dbReference type="InterPro" id="IPR036259">
    <property type="entry name" value="MFS_trans_sf"/>
</dbReference>
<accession>B9RD98</accession>
<evidence type="ECO:0000256" key="7">
    <source>
        <dbReference type="SAM" id="Phobius"/>
    </source>
</evidence>
<dbReference type="GO" id="GO:0016020">
    <property type="term" value="C:membrane"/>
    <property type="evidence" value="ECO:0007669"/>
    <property type="project" value="UniProtKB-SubCell"/>
</dbReference>
<dbReference type="InterPro" id="IPR018456">
    <property type="entry name" value="PTR2_symporter_CS"/>
</dbReference>
<dbReference type="GO" id="GO:0006857">
    <property type="term" value="P:oligopeptide transport"/>
    <property type="evidence" value="ECO:0007669"/>
    <property type="project" value="InterPro"/>
</dbReference>
<evidence type="ECO:0000256" key="2">
    <source>
        <dbReference type="ARBA" id="ARBA00005982"/>
    </source>
</evidence>
<keyword evidence="6" id="KW-0813">Transport</keyword>
<evidence type="ECO:0000313" key="9">
    <source>
        <dbReference type="Proteomes" id="UP000008311"/>
    </source>
</evidence>
<dbReference type="SUPFAM" id="SSF103473">
    <property type="entry name" value="MFS general substrate transporter"/>
    <property type="match status" value="1"/>
</dbReference>
<dbReference type="AlphaFoldDB" id="B9RD98"/>
<feature type="transmembrane region" description="Helical" evidence="7">
    <location>
        <begin position="152"/>
        <end position="172"/>
    </location>
</feature>
<keyword evidence="4 7" id="KW-1133">Transmembrane helix</keyword>
<reference evidence="9" key="1">
    <citation type="journal article" date="2010" name="Nat. Biotechnol.">
        <title>Draft genome sequence of the oilseed species Ricinus communis.</title>
        <authorList>
            <person name="Chan A.P."/>
            <person name="Crabtree J."/>
            <person name="Zhao Q."/>
            <person name="Lorenzi H."/>
            <person name="Orvis J."/>
            <person name="Puiu D."/>
            <person name="Melake-Berhan A."/>
            <person name="Jones K.M."/>
            <person name="Redman J."/>
            <person name="Chen G."/>
            <person name="Cahoon E.B."/>
            <person name="Gedil M."/>
            <person name="Stanke M."/>
            <person name="Haas B.J."/>
            <person name="Wortman J.R."/>
            <person name="Fraser-Liggett C.M."/>
            <person name="Ravel J."/>
            <person name="Rabinowicz P.D."/>
        </authorList>
    </citation>
    <scope>NUCLEOTIDE SEQUENCE [LARGE SCALE GENOMIC DNA]</scope>
    <source>
        <strain evidence="9">cv. Hale</strain>
    </source>
</reference>
<name>B9RD98_RICCO</name>
<evidence type="ECO:0000256" key="4">
    <source>
        <dbReference type="ARBA" id="ARBA00022989"/>
    </source>
</evidence>
<dbReference type="Gene3D" id="1.20.1250.20">
    <property type="entry name" value="MFS general substrate transporter like domains"/>
    <property type="match status" value="2"/>
</dbReference>
<sequence length="366" mass="40847">MVVFSKSVLRQTNVEVANTFSRWMRTTYLFSLMSAFLSDSYMGRYLTCHIPALSFSTHRFLLKPHGCGTIGVLCEPHAPIEVAMFYLSIYLIALGSGSPEPALATFGADQFDEEDPMENRSKKTFYSYFYVAINLGSLIAETVLVYAENIGYWVLGFWICVACAVVAYVLLLSGSFKYRHFKPSGNPISRFCQVMVASFRKMKLEGHPNGEGLYEIAGNEGEINGTRKILHTDDFKFPDRATIITAMDMQDQSKLPNPWRLCAISQVEEIPQYILLGTSEAFVYIAQMQSPDALKSSGVSLSMSSTAIVSYIYSMILTVVMAITSRNGKPVWVPPSLSHGHLERYFFMSAALAALNLGRFVIVHII</sequence>
<feature type="transmembrane region" description="Helical" evidence="7">
    <location>
        <begin position="305"/>
        <end position="325"/>
    </location>
</feature>
<evidence type="ECO:0000256" key="6">
    <source>
        <dbReference type="RuleBase" id="RU003755"/>
    </source>
</evidence>
<dbReference type="EMBL" id="EQ973775">
    <property type="protein sequence ID" value="EEF50356.1"/>
    <property type="molecule type" value="Genomic_DNA"/>
</dbReference>
<feature type="transmembrane region" description="Helical" evidence="7">
    <location>
        <begin position="125"/>
        <end position="146"/>
    </location>
</feature>
<gene>
    <name evidence="8" type="ORF">RCOM_1611330</name>
</gene>
<protein>
    <submittedName>
        <fullName evidence="8">Nitrate/chlorate transporter, putative</fullName>
    </submittedName>
</protein>
<dbReference type="eggNOG" id="KOG1237">
    <property type="taxonomic scope" value="Eukaryota"/>
</dbReference>